<evidence type="ECO:0000313" key="3">
    <source>
        <dbReference type="Proteomes" id="UP000177309"/>
    </source>
</evidence>
<keyword evidence="1" id="KW-0732">Signal</keyword>
<evidence type="ECO:0000256" key="1">
    <source>
        <dbReference type="SAM" id="SignalP"/>
    </source>
</evidence>
<dbReference type="Proteomes" id="UP000177309">
    <property type="component" value="Unassembled WGS sequence"/>
</dbReference>
<reference evidence="2 3" key="1">
    <citation type="journal article" date="2016" name="Nat. Commun.">
        <title>Thousands of microbial genomes shed light on interconnected biogeochemical processes in an aquifer system.</title>
        <authorList>
            <person name="Anantharaman K."/>
            <person name="Brown C.T."/>
            <person name="Hug L.A."/>
            <person name="Sharon I."/>
            <person name="Castelle C.J."/>
            <person name="Probst A.J."/>
            <person name="Thomas B.C."/>
            <person name="Singh A."/>
            <person name="Wilkins M.J."/>
            <person name="Karaoz U."/>
            <person name="Brodie E.L."/>
            <person name="Williams K.H."/>
            <person name="Hubbard S.S."/>
            <person name="Banfield J.F."/>
        </authorList>
    </citation>
    <scope>NUCLEOTIDE SEQUENCE [LARGE SCALE GENOMIC DNA]</scope>
</reference>
<proteinExistence type="predicted"/>
<gene>
    <name evidence="2" type="ORF">A2462_05810</name>
</gene>
<organism evidence="2 3">
    <name type="scientific">candidate division WOR-1 bacterium RIFOXYC2_FULL_41_25</name>
    <dbReference type="NCBI Taxonomy" id="1802586"/>
    <lineage>
        <taxon>Bacteria</taxon>
        <taxon>Bacillati</taxon>
        <taxon>Saganbacteria</taxon>
    </lineage>
</organism>
<comment type="caution">
    <text evidence="2">The sequence shown here is derived from an EMBL/GenBank/DDBJ whole genome shotgun (WGS) entry which is preliminary data.</text>
</comment>
<feature type="chain" id="PRO_5009514667" description="Lipoprotein" evidence="1">
    <location>
        <begin position="23"/>
        <end position="219"/>
    </location>
</feature>
<sequence length="219" mass="23627">MSKSKCVYLLVFLVALTLTVGCGNNNVKPSGDNTVIKNNPNNANLATLDSKLAAINDEESALDAINTFANHVEANLDKNVPGNEEVKASALSLNVKNKFAVIEAAVRNYANGASAKTFSDDDLVSPDKLERTLQDVQGQTNKLAVNASQIKSTQKVMRETVPNLASSKEENMTPLEASIITYYMMTGDDGSNSEDKLPLQASQDKVSEFAERLVSKEVQ</sequence>
<feature type="signal peptide" evidence="1">
    <location>
        <begin position="1"/>
        <end position="22"/>
    </location>
</feature>
<name>A0A1F4TR42_UNCSA</name>
<dbReference type="AlphaFoldDB" id="A0A1F4TR42"/>
<dbReference type="EMBL" id="MEUI01000009">
    <property type="protein sequence ID" value="OGC35059.1"/>
    <property type="molecule type" value="Genomic_DNA"/>
</dbReference>
<protein>
    <recommendedName>
        <fullName evidence="4">Lipoprotein</fullName>
    </recommendedName>
</protein>
<accession>A0A1F4TR42</accession>
<dbReference type="PROSITE" id="PS51257">
    <property type="entry name" value="PROKAR_LIPOPROTEIN"/>
    <property type="match status" value="1"/>
</dbReference>
<evidence type="ECO:0000313" key="2">
    <source>
        <dbReference type="EMBL" id="OGC35059.1"/>
    </source>
</evidence>
<evidence type="ECO:0008006" key="4">
    <source>
        <dbReference type="Google" id="ProtNLM"/>
    </source>
</evidence>